<evidence type="ECO:0000313" key="1">
    <source>
        <dbReference type="EMBL" id="CPV70336.1"/>
    </source>
</evidence>
<name>A0A0U1BUI5_9MYCO</name>
<accession>A0A0U1BUI5</accession>
<dbReference type="AlphaFoldDB" id="A0A0U1BUI5"/>
<dbReference type="EMBL" id="CSWP01000012">
    <property type="protein sequence ID" value="CPV70336.1"/>
    <property type="molecule type" value="Genomic_DNA"/>
</dbReference>
<sequence>MNDGALTITLSFAGALMLIVGLGLDASAGSFAPATIAGMGGILLGVAIADAQERSR</sequence>
<dbReference type="Proteomes" id="UP000045782">
    <property type="component" value="Unassembled WGS sequence"/>
</dbReference>
<dbReference type="RefSeq" id="WP_165587230.1">
    <property type="nucleotide sequence ID" value="NZ_CP014951.1"/>
</dbReference>
<proteinExistence type="predicted"/>
<protein>
    <submittedName>
        <fullName evidence="1">Uncharacterized protein</fullName>
    </submittedName>
</protein>
<reference evidence="1 2" key="1">
    <citation type="submission" date="2015-03" db="EMBL/GenBank/DDBJ databases">
        <authorList>
            <person name="Murphy D."/>
        </authorList>
    </citation>
    <scope>NUCLEOTIDE SEQUENCE [LARGE SCALE GENOMIC DNA]</scope>
    <source>
        <strain evidence="1 2">PAP088</strain>
    </source>
</reference>
<organism evidence="1 2">
    <name type="scientific">Mycobacteroides abscessus</name>
    <dbReference type="NCBI Taxonomy" id="36809"/>
    <lineage>
        <taxon>Bacteria</taxon>
        <taxon>Bacillati</taxon>
        <taxon>Actinomycetota</taxon>
        <taxon>Actinomycetes</taxon>
        <taxon>Mycobacteriales</taxon>
        <taxon>Mycobacteriaceae</taxon>
        <taxon>Mycobacteroides</taxon>
    </lineage>
</organism>
<evidence type="ECO:0000313" key="2">
    <source>
        <dbReference type="Proteomes" id="UP000045782"/>
    </source>
</evidence>
<gene>
    <name evidence="1" type="ORF">ERS075579_04768</name>
</gene>